<evidence type="ECO:0000313" key="3">
    <source>
        <dbReference type="Proteomes" id="UP000637628"/>
    </source>
</evidence>
<evidence type="ECO:0000259" key="1">
    <source>
        <dbReference type="PROSITE" id="PS51186"/>
    </source>
</evidence>
<dbReference type="InterPro" id="IPR016181">
    <property type="entry name" value="Acyl_CoA_acyltransferase"/>
</dbReference>
<reference evidence="2 3" key="1">
    <citation type="submission" date="2021-01" db="EMBL/GenBank/DDBJ databases">
        <title>Whole genome shotgun sequence of Actinoplanes durhamensis NBRC 14914.</title>
        <authorList>
            <person name="Komaki H."/>
            <person name="Tamura T."/>
        </authorList>
    </citation>
    <scope>NUCLEOTIDE SEQUENCE [LARGE SCALE GENOMIC DNA]</scope>
    <source>
        <strain evidence="2 3">NBRC 14914</strain>
    </source>
</reference>
<sequence length="273" mass="29650">MSWELTADLEAFASAAEEFLRSRPVQHTVFLTLIDTLRRRGLHAYGPGEPVFGFWRGPSGAVLLQTPPHPMMFSALPAGAVPAAVEALADRPLTGVNLVADDIDEFVAGRKTAATVKMRTRLYLLDTLVPPAAPGGRSRTATADDRDLLLRWHAEFYDEIGEEHSGDFGAAVDDRIGYGGVVLWEDDGRPVSMAVRSRLGAGMVRVQMVWTPKEFRGRGYAGAATTVATRDALDLGAAAVVLVTDLANPTSNGLYQRLGYQPIEDRVVVEFRE</sequence>
<name>A0ABQ3Z246_9ACTN</name>
<dbReference type="PROSITE" id="PS51186">
    <property type="entry name" value="GNAT"/>
    <property type="match status" value="1"/>
</dbReference>
<evidence type="ECO:0000313" key="2">
    <source>
        <dbReference type="EMBL" id="GIE03865.1"/>
    </source>
</evidence>
<dbReference type="Gene3D" id="3.40.630.30">
    <property type="match status" value="1"/>
</dbReference>
<accession>A0ABQ3Z246</accession>
<protein>
    <submittedName>
        <fullName evidence="2">N-acetyltransferase</fullName>
    </submittedName>
</protein>
<dbReference type="SUPFAM" id="SSF55729">
    <property type="entry name" value="Acyl-CoA N-acyltransferases (Nat)"/>
    <property type="match status" value="1"/>
</dbReference>
<keyword evidence="3" id="KW-1185">Reference proteome</keyword>
<feature type="domain" description="N-acetyltransferase" evidence="1">
    <location>
        <begin position="136"/>
        <end position="273"/>
    </location>
</feature>
<dbReference type="EMBL" id="BOML01000040">
    <property type="protein sequence ID" value="GIE03865.1"/>
    <property type="molecule type" value="Genomic_DNA"/>
</dbReference>
<proteinExistence type="predicted"/>
<dbReference type="InterPro" id="IPR000182">
    <property type="entry name" value="GNAT_dom"/>
</dbReference>
<dbReference type="Pfam" id="PF00583">
    <property type="entry name" value="Acetyltransf_1"/>
    <property type="match status" value="1"/>
</dbReference>
<gene>
    <name evidence="2" type="ORF">Adu01nite_52150</name>
</gene>
<comment type="caution">
    <text evidence="2">The sequence shown here is derived from an EMBL/GenBank/DDBJ whole genome shotgun (WGS) entry which is preliminary data.</text>
</comment>
<dbReference type="Proteomes" id="UP000637628">
    <property type="component" value="Unassembled WGS sequence"/>
</dbReference>
<dbReference type="CDD" id="cd04301">
    <property type="entry name" value="NAT_SF"/>
    <property type="match status" value="1"/>
</dbReference>
<dbReference type="RefSeq" id="WP_203730132.1">
    <property type="nucleotide sequence ID" value="NZ_BAAATX010000007.1"/>
</dbReference>
<organism evidence="2 3">
    <name type="scientific">Paractinoplanes durhamensis</name>
    <dbReference type="NCBI Taxonomy" id="113563"/>
    <lineage>
        <taxon>Bacteria</taxon>
        <taxon>Bacillati</taxon>
        <taxon>Actinomycetota</taxon>
        <taxon>Actinomycetes</taxon>
        <taxon>Micromonosporales</taxon>
        <taxon>Micromonosporaceae</taxon>
        <taxon>Paractinoplanes</taxon>
    </lineage>
</organism>